<dbReference type="EMBL" id="CAVNYO010000444">
    <property type="protein sequence ID" value="CAK5281214.1"/>
    <property type="molecule type" value="Genomic_DNA"/>
</dbReference>
<keyword evidence="3" id="KW-1185">Reference proteome</keyword>
<dbReference type="Proteomes" id="UP001295794">
    <property type="component" value="Unassembled WGS sequence"/>
</dbReference>
<dbReference type="AlphaFoldDB" id="A0AAD2K5Z5"/>
<evidence type="ECO:0000313" key="2">
    <source>
        <dbReference type="EMBL" id="CAK5281214.1"/>
    </source>
</evidence>
<accession>A0AAD2K5Z5</accession>
<sequence length="109" mass="12051">MEIRHRILSIRVCAGIELQDGLFEVGVGGRDGRELVTPTRANSSSRSLKYRGSWRGFDESNSGAPRAPRAGIWEVAIMVGDGVGDRVWVGDWKRRSSRGEPGERGDRLL</sequence>
<evidence type="ECO:0000313" key="1">
    <source>
        <dbReference type="EMBL" id="CAK5266831.1"/>
    </source>
</evidence>
<protein>
    <submittedName>
        <fullName evidence="2">Uncharacterized protein</fullName>
    </submittedName>
</protein>
<name>A0AAD2K5Z5_9AGAR</name>
<comment type="caution">
    <text evidence="2">The sequence shown here is derived from an EMBL/GenBank/DDBJ whole genome shotgun (WGS) entry which is preliminary data.</text>
</comment>
<reference evidence="2" key="1">
    <citation type="submission" date="2023-11" db="EMBL/GenBank/DDBJ databases">
        <authorList>
            <person name="De Vega J J."/>
            <person name="De Vega J J."/>
        </authorList>
    </citation>
    <scope>NUCLEOTIDE SEQUENCE</scope>
</reference>
<proteinExistence type="predicted"/>
<dbReference type="EMBL" id="CAVNYO010000110">
    <property type="protein sequence ID" value="CAK5266831.1"/>
    <property type="molecule type" value="Genomic_DNA"/>
</dbReference>
<evidence type="ECO:0000313" key="3">
    <source>
        <dbReference type="Proteomes" id="UP001295794"/>
    </source>
</evidence>
<gene>
    <name evidence="2" type="ORF">MYCIT1_LOCUS32170</name>
    <name evidence="1" type="ORF">MYCIT1_LOCUS8796</name>
</gene>
<organism evidence="2 3">
    <name type="scientific">Mycena citricolor</name>
    <dbReference type="NCBI Taxonomy" id="2018698"/>
    <lineage>
        <taxon>Eukaryota</taxon>
        <taxon>Fungi</taxon>
        <taxon>Dikarya</taxon>
        <taxon>Basidiomycota</taxon>
        <taxon>Agaricomycotina</taxon>
        <taxon>Agaricomycetes</taxon>
        <taxon>Agaricomycetidae</taxon>
        <taxon>Agaricales</taxon>
        <taxon>Marasmiineae</taxon>
        <taxon>Mycenaceae</taxon>
        <taxon>Mycena</taxon>
    </lineage>
</organism>